<evidence type="ECO:0000313" key="3">
    <source>
        <dbReference type="EMBL" id="TWU27160.1"/>
    </source>
</evidence>
<keyword evidence="4" id="KW-1185">Reference proteome</keyword>
<dbReference type="Proteomes" id="UP000316304">
    <property type="component" value="Unassembled WGS sequence"/>
</dbReference>
<dbReference type="EMBL" id="SJPT01000001">
    <property type="protein sequence ID" value="TWU27160.1"/>
    <property type="molecule type" value="Genomic_DNA"/>
</dbReference>
<dbReference type="NCBIfam" id="NF007797">
    <property type="entry name" value="PRK10502.1"/>
    <property type="match status" value="1"/>
</dbReference>
<protein>
    <submittedName>
        <fullName evidence="3">2,3,4,5-tetrahydropyridine-2,6-dicarboxylate N-acetyltransferase</fullName>
        <ecNumber evidence="3">2.3.1.89</ecNumber>
    </submittedName>
</protein>
<reference evidence="3 4" key="1">
    <citation type="submission" date="2019-02" db="EMBL/GenBank/DDBJ databases">
        <title>Deep-cultivation of Planctomycetes and their phenomic and genomic characterization uncovers novel biology.</title>
        <authorList>
            <person name="Wiegand S."/>
            <person name="Jogler M."/>
            <person name="Boedeker C."/>
            <person name="Pinto D."/>
            <person name="Vollmers J."/>
            <person name="Rivas-Marin E."/>
            <person name="Kohn T."/>
            <person name="Peeters S.H."/>
            <person name="Heuer A."/>
            <person name="Rast P."/>
            <person name="Oberbeckmann S."/>
            <person name="Bunk B."/>
            <person name="Jeske O."/>
            <person name="Meyerdierks A."/>
            <person name="Storesund J.E."/>
            <person name="Kallscheuer N."/>
            <person name="Luecker S."/>
            <person name="Lage O.M."/>
            <person name="Pohl T."/>
            <person name="Merkel B.J."/>
            <person name="Hornburger P."/>
            <person name="Mueller R.-W."/>
            <person name="Bruemmer F."/>
            <person name="Labrenz M."/>
            <person name="Spormann A.M."/>
            <person name="Op Den Camp H."/>
            <person name="Overmann J."/>
            <person name="Amann R."/>
            <person name="Jetten M.S.M."/>
            <person name="Mascher T."/>
            <person name="Medema M.H."/>
            <person name="Devos D.P."/>
            <person name="Kaster A.-K."/>
            <person name="Ovreas L."/>
            <person name="Rohde M."/>
            <person name="Galperin M.Y."/>
            <person name="Jogler C."/>
        </authorList>
    </citation>
    <scope>NUCLEOTIDE SEQUENCE [LARGE SCALE GENOMIC DNA]</scope>
    <source>
        <strain evidence="3 4">Pla52o</strain>
    </source>
</reference>
<dbReference type="GO" id="GO:0005829">
    <property type="term" value="C:cytosol"/>
    <property type="evidence" value="ECO:0007669"/>
    <property type="project" value="TreeGrafter"/>
</dbReference>
<name>A0A5C6CRI2_9BACT</name>
<dbReference type="AlphaFoldDB" id="A0A5C6CRI2"/>
<comment type="similarity">
    <text evidence="1">Belongs to the transferase hexapeptide repeat family.</text>
</comment>
<dbReference type="GO" id="GO:0008374">
    <property type="term" value="F:O-acyltransferase activity"/>
    <property type="evidence" value="ECO:0007669"/>
    <property type="project" value="TreeGrafter"/>
</dbReference>
<dbReference type="InterPro" id="IPR001451">
    <property type="entry name" value="Hexapep"/>
</dbReference>
<comment type="caution">
    <text evidence="3">The sequence shown here is derived from an EMBL/GenBank/DDBJ whole genome shotgun (WGS) entry which is preliminary data.</text>
</comment>
<dbReference type="CDD" id="cd05825">
    <property type="entry name" value="LbH_wcaF_like"/>
    <property type="match status" value="1"/>
</dbReference>
<dbReference type="PANTHER" id="PTHR23416:SF23">
    <property type="entry name" value="ACETYLTRANSFERASE C18B11.09C-RELATED"/>
    <property type="match status" value="1"/>
</dbReference>
<dbReference type="InterPro" id="IPR051159">
    <property type="entry name" value="Hexapeptide_acetyltransf"/>
</dbReference>
<dbReference type="Gene3D" id="2.160.10.10">
    <property type="entry name" value="Hexapeptide repeat proteins"/>
    <property type="match status" value="1"/>
</dbReference>
<evidence type="ECO:0000256" key="1">
    <source>
        <dbReference type="ARBA" id="ARBA00007274"/>
    </source>
</evidence>
<dbReference type="OrthoDB" id="9812571at2"/>
<dbReference type="GO" id="GO:0047200">
    <property type="term" value="F:tetrahydrodipicolinate N-acetyltransferase activity"/>
    <property type="evidence" value="ECO:0007669"/>
    <property type="project" value="UniProtKB-EC"/>
</dbReference>
<dbReference type="RefSeq" id="WP_146593394.1">
    <property type="nucleotide sequence ID" value="NZ_SJPT01000001.1"/>
</dbReference>
<gene>
    <name evidence="3" type="primary">dapH_1</name>
    <name evidence="3" type="ORF">Pla52o_10240</name>
</gene>
<accession>A0A5C6CRI2</accession>
<dbReference type="PANTHER" id="PTHR23416">
    <property type="entry name" value="SIALIC ACID SYNTHASE-RELATED"/>
    <property type="match status" value="1"/>
</dbReference>
<keyword evidence="3" id="KW-0012">Acyltransferase</keyword>
<keyword evidence="2 3" id="KW-0808">Transferase</keyword>
<proteinExistence type="inferred from homology"/>
<dbReference type="Pfam" id="PF00132">
    <property type="entry name" value="Hexapep"/>
    <property type="match status" value="1"/>
</dbReference>
<evidence type="ECO:0000313" key="4">
    <source>
        <dbReference type="Proteomes" id="UP000316304"/>
    </source>
</evidence>
<evidence type="ECO:0000256" key="2">
    <source>
        <dbReference type="ARBA" id="ARBA00022679"/>
    </source>
</evidence>
<dbReference type="SUPFAM" id="SSF51161">
    <property type="entry name" value="Trimeric LpxA-like enzymes"/>
    <property type="match status" value="1"/>
</dbReference>
<dbReference type="InterPro" id="IPR011004">
    <property type="entry name" value="Trimer_LpxA-like_sf"/>
</dbReference>
<sequence>MTLRISENRNAKNYSWQVQGARIAWALGELIFRLIPRPLFETRCWILRFFGAKIGRRVHLYNTVKITFPWQLEIGDDTAIGERARIYNLGKITLGRRVTVSQGCHLCAGSHDYQSPTMDLQKTPITIGDDVWICADAFLGPNVNVGNGAIVGARAVAMKDVPAWTVVAGNPATHIKERTLRVDSE</sequence>
<organism evidence="3 4">
    <name type="scientific">Novipirellula galeiformis</name>
    <dbReference type="NCBI Taxonomy" id="2528004"/>
    <lineage>
        <taxon>Bacteria</taxon>
        <taxon>Pseudomonadati</taxon>
        <taxon>Planctomycetota</taxon>
        <taxon>Planctomycetia</taxon>
        <taxon>Pirellulales</taxon>
        <taxon>Pirellulaceae</taxon>
        <taxon>Novipirellula</taxon>
    </lineage>
</organism>
<dbReference type="EC" id="2.3.1.89" evidence="3"/>